<organism evidence="1 2">
    <name type="scientific">Halodurantibacterium flavum</name>
    <dbReference type="NCBI Taxonomy" id="1382802"/>
    <lineage>
        <taxon>Bacteria</taxon>
        <taxon>Pseudomonadati</taxon>
        <taxon>Pseudomonadota</taxon>
        <taxon>Alphaproteobacteria</taxon>
        <taxon>Rhodobacterales</taxon>
        <taxon>Paracoccaceae</taxon>
        <taxon>Halodurantibacterium</taxon>
    </lineage>
</organism>
<comment type="caution">
    <text evidence="1">The sequence shown here is derived from an EMBL/GenBank/DDBJ whole genome shotgun (WGS) entry which is preliminary data.</text>
</comment>
<dbReference type="Proteomes" id="UP001597353">
    <property type="component" value="Unassembled WGS sequence"/>
</dbReference>
<protein>
    <submittedName>
        <fullName evidence="1">Heme-binding protein</fullName>
    </submittedName>
</protein>
<reference evidence="2" key="1">
    <citation type="journal article" date="2019" name="Int. J. Syst. Evol. Microbiol.">
        <title>The Global Catalogue of Microorganisms (GCM) 10K type strain sequencing project: providing services to taxonomists for standard genome sequencing and annotation.</title>
        <authorList>
            <consortium name="The Broad Institute Genomics Platform"/>
            <consortium name="The Broad Institute Genome Sequencing Center for Infectious Disease"/>
            <person name="Wu L."/>
            <person name="Ma J."/>
        </authorList>
    </citation>
    <scope>NUCLEOTIDE SEQUENCE [LARGE SCALE GENOMIC DNA]</scope>
    <source>
        <strain evidence="2">CGMCC 4.7242</strain>
    </source>
</reference>
<dbReference type="SUPFAM" id="SSF143744">
    <property type="entry name" value="GlcG-like"/>
    <property type="match status" value="1"/>
</dbReference>
<evidence type="ECO:0000313" key="2">
    <source>
        <dbReference type="Proteomes" id="UP001597353"/>
    </source>
</evidence>
<dbReference type="PANTHER" id="PTHR34309">
    <property type="entry name" value="SLR1406 PROTEIN"/>
    <property type="match status" value="1"/>
</dbReference>
<keyword evidence="2" id="KW-1185">Reference proteome</keyword>
<dbReference type="InterPro" id="IPR038084">
    <property type="entry name" value="PduO/GlcC-like_sf"/>
</dbReference>
<gene>
    <name evidence="1" type="ORF">ACFSGJ_17345</name>
</gene>
<dbReference type="EMBL" id="JBHUGH010000027">
    <property type="protein sequence ID" value="MFD1913972.1"/>
    <property type="molecule type" value="Genomic_DNA"/>
</dbReference>
<dbReference type="PANTHER" id="PTHR34309:SF1">
    <property type="entry name" value="PROTEIN GLCG"/>
    <property type="match status" value="1"/>
</dbReference>
<dbReference type="Gene3D" id="3.30.450.150">
    <property type="entry name" value="Haem-degrading domain"/>
    <property type="match status" value="1"/>
</dbReference>
<dbReference type="Pfam" id="PF03928">
    <property type="entry name" value="HbpS-like"/>
    <property type="match status" value="1"/>
</dbReference>
<name>A0ABW4SBH4_9RHOB</name>
<evidence type="ECO:0000313" key="1">
    <source>
        <dbReference type="EMBL" id="MFD1913972.1"/>
    </source>
</evidence>
<proteinExistence type="predicted"/>
<accession>A0ABW4SBH4</accession>
<dbReference type="InterPro" id="IPR005624">
    <property type="entry name" value="PduO/GlcC-like"/>
</dbReference>
<sequence>MLETLTREDAGRMLAAAEVEATSIGIPYCIAVVDAAAHLIAFVRQDDAQPGCIELAVNKAFSACMFRQPTEILGSLSQPGAELYGLQQGQGGRVVIFGGGIPVFRSGRVIGAIGASAGSVDQDIAVSGAGLAAL</sequence>
<dbReference type="InterPro" id="IPR052517">
    <property type="entry name" value="GlcG_carb_metab_protein"/>
</dbReference>